<dbReference type="PANTHER" id="PTHR36289">
    <property type="entry name" value="CHROMOSOME 12 OPEN READING FRAME 60"/>
    <property type="match status" value="1"/>
</dbReference>
<dbReference type="PANTHER" id="PTHR36289:SF1">
    <property type="entry name" value="CHROMOSOME 12 OPEN READING FRAME 60"/>
    <property type="match status" value="1"/>
</dbReference>
<proteinExistence type="predicted"/>
<protein>
    <submittedName>
        <fullName evidence="1">Chromosome 12 open reading frame 60</fullName>
    </submittedName>
</protein>
<name>A0A8D2D982_SCIVU</name>
<dbReference type="AlphaFoldDB" id="A0A8D2D982"/>
<accession>A0A8D2D982</accession>
<dbReference type="OrthoDB" id="6112619at2759"/>
<dbReference type="GeneTree" id="ENSGT00390000003800"/>
<keyword evidence="2" id="KW-1185">Reference proteome</keyword>
<organism evidence="1 2">
    <name type="scientific">Sciurus vulgaris</name>
    <name type="common">Eurasian red squirrel</name>
    <dbReference type="NCBI Taxonomy" id="55149"/>
    <lineage>
        <taxon>Eukaryota</taxon>
        <taxon>Metazoa</taxon>
        <taxon>Chordata</taxon>
        <taxon>Craniata</taxon>
        <taxon>Vertebrata</taxon>
        <taxon>Euteleostomi</taxon>
        <taxon>Mammalia</taxon>
        <taxon>Eutheria</taxon>
        <taxon>Euarchontoglires</taxon>
        <taxon>Glires</taxon>
        <taxon>Rodentia</taxon>
        <taxon>Sciuromorpha</taxon>
        <taxon>Sciuridae</taxon>
        <taxon>Sciurinae</taxon>
        <taxon>Sciurini</taxon>
        <taxon>Sciurus</taxon>
    </lineage>
</organism>
<reference evidence="1" key="1">
    <citation type="submission" date="2025-08" db="UniProtKB">
        <authorList>
            <consortium name="Ensembl"/>
        </authorList>
    </citation>
    <scope>IDENTIFICATION</scope>
</reference>
<dbReference type="Pfam" id="PF15047">
    <property type="entry name" value="DUF4533"/>
    <property type="match status" value="1"/>
</dbReference>
<evidence type="ECO:0000313" key="1">
    <source>
        <dbReference type="Ensembl" id="ENSSVLP00005020717.1"/>
    </source>
</evidence>
<gene>
    <name evidence="1" type="primary">C12orf60</name>
</gene>
<dbReference type="InterPro" id="IPR027895">
    <property type="entry name" value="DUF4533"/>
</dbReference>
<dbReference type="Proteomes" id="UP000694564">
    <property type="component" value="Chromosome 5"/>
</dbReference>
<sequence length="243" mass="27927">MSSNSEKDKERLIQASEMFFLRVQDLISFMNTFTEILNHNMNTQIPLMVVKEDNNIKDFFEQMLKNFKEMQHVVEEKYNKMQKEPMYSKVATAMCSMVDKCTNEDLYSSAKEVFKTIQTPVIVSVMSNSNIRESLESFISLLMTFPIMKLQLRDFYRGDTKGQSDATTSEKILSPNLSKSISTDVLKKLQDALKTENANNPMESAADQLEQIVKAMEPTIQILQNAVKTVENDISKFKKVNDK</sequence>
<reference evidence="1" key="2">
    <citation type="submission" date="2025-09" db="UniProtKB">
        <authorList>
            <consortium name="Ensembl"/>
        </authorList>
    </citation>
    <scope>IDENTIFICATION</scope>
</reference>
<evidence type="ECO:0000313" key="2">
    <source>
        <dbReference type="Proteomes" id="UP000694564"/>
    </source>
</evidence>
<dbReference type="Ensembl" id="ENSSVLT00005023093.1">
    <property type="protein sequence ID" value="ENSSVLP00005020717.1"/>
    <property type="gene ID" value="ENSSVLG00005016583.1"/>
</dbReference>